<dbReference type="EMBL" id="KZ821243">
    <property type="protein sequence ID" value="PYH43478.1"/>
    <property type="molecule type" value="Genomic_DNA"/>
</dbReference>
<keyword evidence="2" id="KW-0812">Transmembrane</keyword>
<dbReference type="PANTHER" id="PTHR47534:SF3">
    <property type="entry name" value="ALCOHOL DEHYDROGENASE-LIKE C-TERMINAL DOMAIN-CONTAINING PROTEIN"/>
    <property type="match status" value="1"/>
</dbReference>
<reference evidence="3 4" key="1">
    <citation type="submission" date="2016-12" db="EMBL/GenBank/DDBJ databases">
        <title>The genomes of Aspergillus section Nigri reveals drivers in fungal speciation.</title>
        <authorList>
            <consortium name="DOE Joint Genome Institute"/>
            <person name="Vesth T.C."/>
            <person name="Nybo J."/>
            <person name="Theobald S."/>
            <person name="Brandl J."/>
            <person name="Frisvad J.C."/>
            <person name="Nielsen K.F."/>
            <person name="Lyhne E.K."/>
            <person name="Kogle M.E."/>
            <person name="Kuo A."/>
            <person name="Riley R."/>
            <person name="Clum A."/>
            <person name="Nolan M."/>
            <person name="Lipzen A."/>
            <person name="Salamov A."/>
            <person name="Henrissat B."/>
            <person name="Wiebenga A."/>
            <person name="De Vries R.P."/>
            <person name="Grigoriev I.V."/>
            <person name="Mortensen U.H."/>
            <person name="Andersen M.R."/>
            <person name="Baker S.E."/>
        </authorList>
    </citation>
    <scope>NUCLEOTIDE SEQUENCE [LARGE SCALE GENOMIC DNA]</scope>
    <source>
        <strain evidence="3 4">JOP 1030-1</strain>
    </source>
</reference>
<organism evidence="3 4">
    <name type="scientific">Aspergillus saccharolyticus JOP 1030-1</name>
    <dbReference type="NCBI Taxonomy" id="1450539"/>
    <lineage>
        <taxon>Eukaryota</taxon>
        <taxon>Fungi</taxon>
        <taxon>Dikarya</taxon>
        <taxon>Ascomycota</taxon>
        <taxon>Pezizomycotina</taxon>
        <taxon>Eurotiomycetes</taxon>
        <taxon>Eurotiomycetidae</taxon>
        <taxon>Eurotiales</taxon>
        <taxon>Aspergillaceae</taxon>
        <taxon>Aspergillus</taxon>
        <taxon>Aspergillus subgen. Circumdati</taxon>
    </lineage>
</organism>
<gene>
    <name evidence="3" type="ORF">BP01DRAFT_417229</name>
</gene>
<dbReference type="AlphaFoldDB" id="A0A318ZTR9"/>
<name>A0A318ZTR9_9EURO</name>
<dbReference type="RefSeq" id="XP_025429460.1">
    <property type="nucleotide sequence ID" value="XM_025579245.1"/>
</dbReference>
<keyword evidence="2" id="KW-0472">Membrane</keyword>
<evidence type="ECO:0000256" key="2">
    <source>
        <dbReference type="SAM" id="Phobius"/>
    </source>
</evidence>
<dbReference type="Proteomes" id="UP000248349">
    <property type="component" value="Unassembled WGS sequence"/>
</dbReference>
<dbReference type="InterPro" id="IPR002347">
    <property type="entry name" value="SDR_fam"/>
</dbReference>
<evidence type="ECO:0000313" key="3">
    <source>
        <dbReference type="EMBL" id="PYH43478.1"/>
    </source>
</evidence>
<dbReference type="InterPro" id="IPR036291">
    <property type="entry name" value="NAD(P)-bd_dom_sf"/>
</dbReference>
<dbReference type="STRING" id="1450539.A0A318ZTR9"/>
<dbReference type="SUPFAM" id="SSF51735">
    <property type="entry name" value="NAD(P)-binding Rossmann-fold domains"/>
    <property type="match status" value="1"/>
</dbReference>
<proteinExistence type="predicted"/>
<evidence type="ECO:0000256" key="1">
    <source>
        <dbReference type="ARBA" id="ARBA00023002"/>
    </source>
</evidence>
<dbReference type="PANTHER" id="PTHR47534">
    <property type="entry name" value="YALI0E05731P"/>
    <property type="match status" value="1"/>
</dbReference>
<protein>
    <submittedName>
        <fullName evidence="3">NAD(P)-binding protein</fullName>
    </submittedName>
</protein>
<feature type="transmembrane region" description="Helical" evidence="2">
    <location>
        <begin position="231"/>
        <end position="249"/>
    </location>
</feature>
<keyword evidence="4" id="KW-1185">Reference proteome</keyword>
<dbReference type="OrthoDB" id="2898509at2759"/>
<evidence type="ECO:0000313" key="4">
    <source>
        <dbReference type="Proteomes" id="UP000248349"/>
    </source>
</evidence>
<keyword evidence="1" id="KW-0560">Oxidoreductase</keyword>
<dbReference type="Gene3D" id="3.40.50.720">
    <property type="entry name" value="NAD(P)-binding Rossmann-like Domain"/>
    <property type="match status" value="1"/>
</dbReference>
<accession>A0A318ZTR9</accession>
<sequence length="346" mass="38528">MIPLRTIQASNRLIASDPPVFRNPIALFVGATSGIGEATVKQFAQHTLALRPRVYLLGRNSDAGHRIVQDCQALNPTGEFHFLPVDVSLLSAVDEISAMLLKKEPYLNLLFLSTGTAAGKTETRENLRTLTSLLYYSRLRFTINLLPLLQSTPPGHLRRVISVLSGGYEGPIVDVADLDGRRLSMREFRGQVSSATTLAMETLAEQAPTVSFINQYPGTVRSGLFRDADSWYGWVVWAVLLVIGWLVYLPTREVAERHVFLATSARFQARERAEKQRVLVEGVEVARGTDGRVGSGVYSVWWDGETSGEEVMEILRGLRREGMREAVWRVTESVFVRVTGKVRVEV</sequence>
<dbReference type="GeneID" id="37080474"/>
<dbReference type="InterPro" id="IPR052228">
    <property type="entry name" value="Sec_Metab_Biosynth_Oxidored"/>
</dbReference>
<dbReference type="GO" id="GO:0016491">
    <property type="term" value="F:oxidoreductase activity"/>
    <property type="evidence" value="ECO:0007669"/>
    <property type="project" value="UniProtKB-KW"/>
</dbReference>
<keyword evidence="2" id="KW-1133">Transmembrane helix</keyword>
<dbReference type="Pfam" id="PF00106">
    <property type="entry name" value="adh_short"/>
    <property type="match status" value="1"/>
</dbReference>